<protein>
    <recommendedName>
        <fullName evidence="3">HEAT repeat-containing protein</fullName>
    </recommendedName>
</protein>
<dbReference type="AlphaFoldDB" id="A0A5J5IJ34"/>
<reference evidence="1 2" key="1">
    <citation type="submission" date="2019-09" db="EMBL/GenBank/DDBJ databases">
        <title>Draft genome sequence of Ginsengibacter sp. BR5-29.</title>
        <authorList>
            <person name="Im W.-T."/>
        </authorList>
    </citation>
    <scope>NUCLEOTIDE SEQUENCE [LARGE SCALE GENOMIC DNA]</scope>
    <source>
        <strain evidence="1 2">BR5-29</strain>
    </source>
</reference>
<organism evidence="1 2">
    <name type="scientific">Ginsengibacter hankyongi</name>
    <dbReference type="NCBI Taxonomy" id="2607284"/>
    <lineage>
        <taxon>Bacteria</taxon>
        <taxon>Pseudomonadati</taxon>
        <taxon>Bacteroidota</taxon>
        <taxon>Chitinophagia</taxon>
        <taxon>Chitinophagales</taxon>
        <taxon>Chitinophagaceae</taxon>
        <taxon>Ginsengibacter</taxon>
    </lineage>
</organism>
<evidence type="ECO:0000313" key="1">
    <source>
        <dbReference type="EMBL" id="KAA9040986.1"/>
    </source>
</evidence>
<dbReference type="Proteomes" id="UP000326903">
    <property type="component" value="Unassembled WGS sequence"/>
</dbReference>
<sequence length="66" mass="7441">MEICFKYLASPDEAIAIKAFSLTVLANLAKKYPEIIPEIKLIIEEQLPHQSAAFKSRAKAFMKSFP</sequence>
<evidence type="ECO:0008006" key="3">
    <source>
        <dbReference type="Google" id="ProtNLM"/>
    </source>
</evidence>
<proteinExistence type="predicted"/>
<evidence type="ECO:0000313" key="2">
    <source>
        <dbReference type="Proteomes" id="UP000326903"/>
    </source>
</evidence>
<name>A0A5J5IJ34_9BACT</name>
<dbReference type="EMBL" id="VYQF01000001">
    <property type="protein sequence ID" value="KAA9040986.1"/>
    <property type="molecule type" value="Genomic_DNA"/>
</dbReference>
<comment type="caution">
    <text evidence="1">The sequence shown here is derived from an EMBL/GenBank/DDBJ whole genome shotgun (WGS) entry which is preliminary data.</text>
</comment>
<keyword evidence="2" id="KW-1185">Reference proteome</keyword>
<gene>
    <name evidence="1" type="ORF">FW778_02805</name>
</gene>
<dbReference type="RefSeq" id="WP_150413075.1">
    <property type="nucleotide sequence ID" value="NZ_VYQF01000001.1"/>
</dbReference>
<accession>A0A5J5IJ34</accession>